<sequence length="164" mass="18223">MILDMEMKGIKNIRIDDRLIHGQVATMWSNKLGVTRLMVVNDAVANNSVQKQVLRMATPAGIASSIITEETAIKNITAGKYEGQNVLLIVKSPVDLIPFVEAGFKIHNINVGNMSSRKDTTVLRPNISVTEEEKEAFKRLLDEGIEITTIMTPDDKKTYLVDIL</sequence>
<dbReference type="PROSITE" id="PS51101">
    <property type="entry name" value="PTS_EIIB_TYPE_4"/>
    <property type="match status" value="1"/>
</dbReference>
<evidence type="ECO:0000256" key="5">
    <source>
        <dbReference type="ARBA" id="ARBA00022679"/>
    </source>
</evidence>
<protein>
    <submittedName>
        <fullName evidence="9">PTS system, IIb component</fullName>
    </submittedName>
</protein>
<keyword evidence="5" id="KW-0808">Transferase</keyword>
<dbReference type="InterPro" id="IPR004720">
    <property type="entry name" value="PTS_IIB_sorbose-sp"/>
</dbReference>
<evidence type="ECO:0000259" key="8">
    <source>
        <dbReference type="PROSITE" id="PS51101"/>
    </source>
</evidence>
<dbReference type="HOGENOM" id="CLU_116175_3_0_9"/>
<evidence type="ECO:0000256" key="6">
    <source>
        <dbReference type="ARBA" id="ARBA00022683"/>
    </source>
</evidence>
<feature type="domain" description="PTS EIIB type-4" evidence="8">
    <location>
        <begin position="6"/>
        <end position="164"/>
    </location>
</feature>
<dbReference type="GO" id="GO:0008982">
    <property type="term" value="F:protein-N(PI)-phosphohistidine-sugar phosphotransferase activity"/>
    <property type="evidence" value="ECO:0007669"/>
    <property type="project" value="InterPro"/>
</dbReference>
<dbReference type="Pfam" id="PF03830">
    <property type="entry name" value="PTSIIB_sorb"/>
    <property type="match status" value="1"/>
</dbReference>
<accession>A0A0H3N5R2</accession>
<evidence type="ECO:0000313" key="10">
    <source>
        <dbReference type="Proteomes" id="UP000002068"/>
    </source>
</evidence>
<evidence type="ECO:0000313" key="9">
    <source>
        <dbReference type="EMBL" id="CBA65645.1"/>
    </source>
</evidence>
<evidence type="ECO:0000256" key="4">
    <source>
        <dbReference type="ARBA" id="ARBA00022597"/>
    </source>
</evidence>
<dbReference type="AlphaFoldDB" id="A0A0H3N5R2"/>
<dbReference type="EMBL" id="FN538970">
    <property type="protein sequence ID" value="CBA65645.1"/>
    <property type="molecule type" value="Genomic_DNA"/>
</dbReference>
<dbReference type="GO" id="GO:0016301">
    <property type="term" value="F:kinase activity"/>
    <property type="evidence" value="ECO:0007669"/>
    <property type="project" value="UniProtKB-KW"/>
</dbReference>
<dbReference type="KEGG" id="cdc:CD196_2855"/>
<dbReference type="Proteomes" id="UP000002068">
    <property type="component" value="Chromosome"/>
</dbReference>
<comment type="subcellular location">
    <subcellularLocation>
        <location evidence="1">Cytoplasm</location>
    </subcellularLocation>
</comment>
<evidence type="ECO:0000256" key="7">
    <source>
        <dbReference type="ARBA" id="ARBA00022777"/>
    </source>
</evidence>
<keyword evidence="3" id="KW-0963">Cytoplasm</keyword>
<keyword evidence="2" id="KW-0813">Transport</keyword>
<keyword evidence="6" id="KW-0598">Phosphotransferase system</keyword>
<keyword evidence="7" id="KW-0418">Kinase</keyword>
<dbReference type="GO" id="GO:0009401">
    <property type="term" value="P:phosphoenolpyruvate-dependent sugar phosphotransferase system"/>
    <property type="evidence" value="ECO:0007669"/>
    <property type="project" value="UniProtKB-KW"/>
</dbReference>
<organism evidence="9 10">
    <name type="scientific">Clostridioides difficile (strain CD196)</name>
    <name type="common">Peptoclostridium difficile</name>
    <dbReference type="NCBI Taxonomy" id="645462"/>
    <lineage>
        <taxon>Bacteria</taxon>
        <taxon>Bacillati</taxon>
        <taxon>Bacillota</taxon>
        <taxon>Clostridia</taxon>
        <taxon>Peptostreptococcales</taxon>
        <taxon>Peptostreptococcaceae</taxon>
        <taxon>Clostridioides</taxon>
    </lineage>
</organism>
<gene>
    <name evidence="9" type="ordered locus">CD196_2855</name>
</gene>
<proteinExistence type="predicted"/>
<name>A0A0H3N5R2_CLODC</name>
<dbReference type="GO" id="GO:0005737">
    <property type="term" value="C:cytoplasm"/>
    <property type="evidence" value="ECO:0007669"/>
    <property type="project" value="UniProtKB-SubCell"/>
</dbReference>
<evidence type="ECO:0000256" key="1">
    <source>
        <dbReference type="ARBA" id="ARBA00004496"/>
    </source>
</evidence>
<evidence type="ECO:0000256" key="3">
    <source>
        <dbReference type="ARBA" id="ARBA00022490"/>
    </source>
</evidence>
<evidence type="ECO:0000256" key="2">
    <source>
        <dbReference type="ARBA" id="ARBA00022448"/>
    </source>
</evidence>
<dbReference type="SUPFAM" id="SSF52728">
    <property type="entry name" value="PTS IIb component"/>
    <property type="match status" value="1"/>
</dbReference>
<dbReference type="InterPro" id="IPR036667">
    <property type="entry name" value="PTS_IIB_sorbose-sp_sf"/>
</dbReference>
<dbReference type="Gene3D" id="3.40.35.10">
    <property type="entry name" value="Phosphotransferase system, sorbose subfamily IIB component"/>
    <property type="match status" value="1"/>
</dbReference>
<reference evidence="9 10" key="1">
    <citation type="journal article" date="2009" name="Genome Biol.">
        <title>Comparative genome and phenotypic analysis of Clostridium difficile 027 strains provides insight into the evolution of a hypervirulent bacterium.</title>
        <authorList>
            <person name="Stabler R.A."/>
            <person name="He M."/>
            <person name="Dawson L."/>
            <person name="Martin M."/>
            <person name="Valiente E."/>
            <person name="Corton C."/>
            <person name="Lawley T.D."/>
            <person name="Sebaihia M."/>
            <person name="Quail M.A."/>
            <person name="Rose G."/>
            <person name="Gerding D.N."/>
            <person name="Gibert M."/>
            <person name="Popoff M.R."/>
            <person name="Parkhill J."/>
            <person name="Dougan G."/>
            <person name="Wren B.W."/>
        </authorList>
    </citation>
    <scope>NUCLEOTIDE SEQUENCE [LARGE SCALE GENOMIC DNA]</scope>
    <source>
        <strain evidence="9 10">CD196</strain>
    </source>
</reference>
<keyword evidence="4" id="KW-0762">Sugar transport</keyword>